<name>A0A8D8GMJ9_CULPI</name>
<dbReference type="EMBL" id="HBUE01167166">
    <property type="protein sequence ID" value="CAG6513206.1"/>
    <property type="molecule type" value="Transcribed_RNA"/>
</dbReference>
<evidence type="ECO:0000313" key="2">
    <source>
        <dbReference type="EMBL" id="CAG6513206.1"/>
    </source>
</evidence>
<dbReference type="AlphaFoldDB" id="A0A8D8GMJ9"/>
<feature type="compositionally biased region" description="Basic residues" evidence="1">
    <location>
        <begin position="157"/>
        <end position="186"/>
    </location>
</feature>
<proteinExistence type="predicted"/>
<feature type="region of interest" description="Disordered" evidence="1">
    <location>
        <begin position="142"/>
        <end position="205"/>
    </location>
</feature>
<reference evidence="2" key="1">
    <citation type="submission" date="2021-05" db="EMBL/GenBank/DDBJ databases">
        <authorList>
            <person name="Alioto T."/>
            <person name="Alioto T."/>
            <person name="Gomez Garrido J."/>
        </authorList>
    </citation>
    <scope>NUCLEOTIDE SEQUENCE</scope>
</reference>
<protein>
    <submittedName>
        <fullName evidence="2">(northern house mosquito) hypothetical protein</fullName>
    </submittedName>
</protein>
<organism evidence="2">
    <name type="scientific">Culex pipiens</name>
    <name type="common">House mosquito</name>
    <dbReference type="NCBI Taxonomy" id="7175"/>
    <lineage>
        <taxon>Eukaryota</taxon>
        <taxon>Metazoa</taxon>
        <taxon>Ecdysozoa</taxon>
        <taxon>Arthropoda</taxon>
        <taxon>Hexapoda</taxon>
        <taxon>Insecta</taxon>
        <taxon>Pterygota</taxon>
        <taxon>Neoptera</taxon>
        <taxon>Endopterygota</taxon>
        <taxon>Diptera</taxon>
        <taxon>Nematocera</taxon>
        <taxon>Culicoidea</taxon>
        <taxon>Culicidae</taxon>
        <taxon>Culicinae</taxon>
        <taxon>Culicini</taxon>
        <taxon>Culex</taxon>
        <taxon>Culex</taxon>
    </lineage>
</organism>
<accession>A0A8D8GMJ9</accession>
<evidence type="ECO:0000256" key="1">
    <source>
        <dbReference type="SAM" id="MobiDB-lite"/>
    </source>
</evidence>
<sequence length="205" mass="23173">MISRGAVRRPVVPERTIAMTTMRIGARRTTTTITTTVEPTTIATRRTAGSRATLARVRRTMTTMTMGRPVISRRMRSIRLKVATMMRTTRPTSDGTMPGKKLRLRKPGERVAQVVRHRPRRRRRAAAIAGSRTLRRRAKMPATRIVPMRTPATGRLGRPHRRSVPLRRPKQSQSPRRRSVRRRTRRTAVPTGNSPGRVAAGGQRP</sequence>
<dbReference type="EMBL" id="HBUE01272482">
    <property type="protein sequence ID" value="CAG6564673.1"/>
    <property type="molecule type" value="Transcribed_RNA"/>
</dbReference>